<accession>A0A1I8PMW9</accession>
<protein>
    <recommendedName>
        <fullName evidence="2">CUB domain-containing protein</fullName>
    </recommendedName>
</protein>
<dbReference type="Pfam" id="PF26080">
    <property type="entry name" value="CUB_animal"/>
    <property type="match status" value="1"/>
</dbReference>
<dbReference type="Proteomes" id="UP000095300">
    <property type="component" value="Unassembled WGS sequence"/>
</dbReference>
<dbReference type="SUPFAM" id="SSF49854">
    <property type="entry name" value="Spermadhesin, CUB domain"/>
    <property type="match status" value="1"/>
</dbReference>
<dbReference type="OrthoDB" id="6378913at2759"/>
<feature type="chain" id="PRO_5009326917" description="CUB domain-containing protein" evidence="1">
    <location>
        <begin position="28"/>
        <end position="400"/>
    </location>
</feature>
<evidence type="ECO:0000259" key="2">
    <source>
        <dbReference type="Pfam" id="PF26080"/>
    </source>
</evidence>
<dbReference type="InterPro" id="IPR035914">
    <property type="entry name" value="Sperma_CUB_dom_sf"/>
</dbReference>
<dbReference type="PANTHER" id="PTHR33236:SF12">
    <property type="entry name" value="CUB DOMAIN-CONTAINING PROTEIN-RELATED"/>
    <property type="match status" value="1"/>
</dbReference>
<feature type="signal peptide" evidence="1">
    <location>
        <begin position="1"/>
        <end position="27"/>
    </location>
</feature>
<proteinExistence type="predicted"/>
<gene>
    <name evidence="3" type="primary">106088922</name>
</gene>
<dbReference type="PANTHER" id="PTHR33236">
    <property type="entry name" value="INTRAFLAGELLAR TRANSPORT PROTEIN 122 FAMILY PROTEIN-RELATED"/>
    <property type="match status" value="1"/>
</dbReference>
<dbReference type="InterPro" id="IPR058698">
    <property type="entry name" value="CUB_metazoa"/>
</dbReference>
<dbReference type="VEuPathDB" id="VectorBase:SCAU009512"/>
<keyword evidence="1" id="KW-0732">Signal</keyword>
<dbReference type="KEGG" id="scac:106088922"/>
<dbReference type="STRING" id="35570.A0A1I8PMW9"/>
<dbReference type="Gene3D" id="2.60.120.290">
    <property type="entry name" value="Spermadhesin, CUB domain"/>
    <property type="match status" value="1"/>
</dbReference>
<evidence type="ECO:0000313" key="4">
    <source>
        <dbReference type="Proteomes" id="UP000095300"/>
    </source>
</evidence>
<feature type="domain" description="CUB" evidence="2">
    <location>
        <begin position="255"/>
        <end position="396"/>
    </location>
</feature>
<sequence>MDFLRMMMMSVLFVALTLIGSPQLTVALEAPAVSASALASNDTLQLTFREGRRSNPTESCTTTDDETGTCMSRFRCMNSGGAAKGYCDSYNVCCETNLQCGGVSKLKRTIIRNPSTITSDRCEYRIKPYSPNVCQLLIEFQLCELQPPNYDPGSNGQECEDHLQIGDFTLCGDNTGQHLYIPFHVSSGIDEISLIFNLPNRWPRSRWRIVITQLECPVLRKRAQSFMPFVSGKNLPNLRTMFSSHQGDDRDLIAPPGCHQYFTKMADTIRSFNFNEDGTAYYLPNLNYVICIRPSPGATMIEYQATHFSLSNGIENSPGYDGDCHSTIFTDGRRQDYLMIPQSYVSNSMNILPTYYCGTSLQTRPSLLASPPFIMYFSSDGFTDEKETGFSINYRIRTAF</sequence>
<name>A0A1I8PMW9_STOCA</name>
<dbReference type="EnsemblMetazoa" id="SCAU009512-RA">
    <property type="protein sequence ID" value="SCAU009512-PA"/>
    <property type="gene ID" value="SCAU009512"/>
</dbReference>
<organism evidence="3 4">
    <name type="scientific">Stomoxys calcitrans</name>
    <name type="common">Stable fly</name>
    <name type="synonym">Conops calcitrans</name>
    <dbReference type="NCBI Taxonomy" id="35570"/>
    <lineage>
        <taxon>Eukaryota</taxon>
        <taxon>Metazoa</taxon>
        <taxon>Ecdysozoa</taxon>
        <taxon>Arthropoda</taxon>
        <taxon>Hexapoda</taxon>
        <taxon>Insecta</taxon>
        <taxon>Pterygota</taxon>
        <taxon>Neoptera</taxon>
        <taxon>Endopterygota</taxon>
        <taxon>Diptera</taxon>
        <taxon>Brachycera</taxon>
        <taxon>Muscomorpha</taxon>
        <taxon>Muscoidea</taxon>
        <taxon>Muscidae</taxon>
        <taxon>Stomoxys</taxon>
    </lineage>
</organism>
<dbReference type="AlphaFoldDB" id="A0A1I8PMW9"/>
<evidence type="ECO:0000256" key="1">
    <source>
        <dbReference type="SAM" id="SignalP"/>
    </source>
</evidence>
<keyword evidence="4" id="KW-1185">Reference proteome</keyword>
<reference evidence="3" key="1">
    <citation type="submission" date="2020-05" db="UniProtKB">
        <authorList>
            <consortium name="EnsemblMetazoa"/>
        </authorList>
    </citation>
    <scope>IDENTIFICATION</scope>
    <source>
        <strain evidence="3">USDA</strain>
    </source>
</reference>
<evidence type="ECO:0000313" key="3">
    <source>
        <dbReference type="EnsemblMetazoa" id="SCAU009512-PA"/>
    </source>
</evidence>